<gene>
    <name evidence="3" type="ORF">B0H16DRAFT_1490252</name>
</gene>
<keyword evidence="4" id="KW-1185">Reference proteome</keyword>
<evidence type="ECO:0000313" key="4">
    <source>
        <dbReference type="Proteomes" id="UP001215598"/>
    </source>
</evidence>
<feature type="transmembrane region" description="Helical" evidence="1">
    <location>
        <begin position="87"/>
        <end position="110"/>
    </location>
</feature>
<dbReference type="Proteomes" id="UP001215598">
    <property type="component" value="Unassembled WGS sequence"/>
</dbReference>
<reference evidence="3" key="1">
    <citation type="submission" date="2023-03" db="EMBL/GenBank/DDBJ databases">
        <title>Massive genome expansion in bonnet fungi (Mycena s.s.) driven by repeated elements and novel gene families across ecological guilds.</title>
        <authorList>
            <consortium name="Lawrence Berkeley National Laboratory"/>
            <person name="Harder C.B."/>
            <person name="Miyauchi S."/>
            <person name="Viragh M."/>
            <person name="Kuo A."/>
            <person name="Thoen E."/>
            <person name="Andreopoulos B."/>
            <person name="Lu D."/>
            <person name="Skrede I."/>
            <person name="Drula E."/>
            <person name="Henrissat B."/>
            <person name="Morin E."/>
            <person name="Kohler A."/>
            <person name="Barry K."/>
            <person name="LaButti K."/>
            <person name="Morin E."/>
            <person name="Salamov A."/>
            <person name="Lipzen A."/>
            <person name="Mereny Z."/>
            <person name="Hegedus B."/>
            <person name="Baldrian P."/>
            <person name="Stursova M."/>
            <person name="Weitz H."/>
            <person name="Taylor A."/>
            <person name="Grigoriev I.V."/>
            <person name="Nagy L.G."/>
            <person name="Martin F."/>
            <person name="Kauserud H."/>
        </authorList>
    </citation>
    <scope>NUCLEOTIDE SEQUENCE</scope>
    <source>
        <strain evidence="3">CBHHK182m</strain>
    </source>
</reference>
<comment type="caution">
    <text evidence="3">The sequence shown here is derived from an EMBL/GenBank/DDBJ whole genome shotgun (WGS) entry which is preliminary data.</text>
</comment>
<feature type="domain" description="DUF6533" evidence="2">
    <location>
        <begin position="29"/>
        <end position="65"/>
    </location>
</feature>
<sequence length="272" mass="30380">MPLVDPSAMAEELKALITALEDIQISRYVLLYDHLLTLPDEVEFVWPAKNTGPKVLFLVFRYMVPCFIVVNTTLFSGVSHLNMSTAVGWLGFSVYLGCFCILVSNFLVLLRIYTLIPRRHKLVAWTFCFWIVVQVASLAVATWTVVGMIPLIFSSNGSCVFSARPNVSGLWVVGLAFEVVIFGVICWNAARSRSTSNDSDVATMLFRDVLRVANTVIAVVAPLPLLFVGVFFIWAAATLTTSRLIINSRKTARLAILKAEVDWDYWKEFDSP</sequence>
<accession>A0AAD7KJG7</accession>
<keyword evidence="1" id="KW-0472">Membrane</keyword>
<dbReference type="Pfam" id="PF20151">
    <property type="entry name" value="DUF6533"/>
    <property type="match status" value="1"/>
</dbReference>
<dbReference type="AlphaFoldDB" id="A0AAD7KJG7"/>
<feature type="transmembrane region" description="Helical" evidence="1">
    <location>
        <begin position="169"/>
        <end position="190"/>
    </location>
</feature>
<dbReference type="EMBL" id="JARKIB010000001">
    <property type="protein sequence ID" value="KAJ7786382.1"/>
    <property type="molecule type" value="Genomic_DNA"/>
</dbReference>
<evidence type="ECO:0000259" key="2">
    <source>
        <dbReference type="Pfam" id="PF20151"/>
    </source>
</evidence>
<feature type="transmembrane region" description="Helical" evidence="1">
    <location>
        <begin position="122"/>
        <end position="149"/>
    </location>
</feature>
<keyword evidence="1" id="KW-0812">Transmembrane</keyword>
<evidence type="ECO:0000256" key="1">
    <source>
        <dbReference type="SAM" id="Phobius"/>
    </source>
</evidence>
<feature type="transmembrane region" description="Helical" evidence="1">
    <location>
        <begin position="55"/>
        <end position="75"/>
    </location>
</feature>
<organism evidence="3 4">
    <name type="scientific">Mycena metata</name>
    <dbReference type="NCBI Taxonomy" id="1033252"/>
    <lineage>
        <taxon>Eukaryota</taxon>
        <taxon>Fungi</taxon>
        <taxon>Dikarya</taxon>
        <taxon>Basidiomycota</taxon>
        <taxon>Agaricomycotina</taxon>
        <taxon>Agaricomycetes</taxon>
        <taxon>Agaricomycetidae</taxon>
        <taxon>Agaricales</taxon>
        <taxon>Marasmiineae</taxon>
        <taxon>Mycenaceae</taxon>
        <taxon>Mycena</taxon>
    </lineage>
</organism>
<protein>
    <recommendedName>
        <fullName evidence="2">DUF6533 domain-containing protein</fullName>
    </recommendedName>
</protein>
<keyword evidence="1" id="KW-1133">Transmembrane helix</keyword>
<proteinExistence type="predicted"/>
<evidence type="ECO:0000313" key="3">
    <source>
        <dbReference type="EMBL" id="KAJ7786382.1"/>
    </source>
</evidence>
<dbReference type="InterPro" id="IPR045340">
    <property type="entry name" value="DUF6533"/>
</dbReference>
<name>A0AAD7KJG7_9AGAR</name>
<feature type="transmembrane region" description="Helical" evidence="1">
    <location>
        <begin position="211"/>
        <end position="237"/>
    </location>
</feature>